<keyword evidence="7" id="KW-1185">Reference proteome</keyword>
<dbReference type="GO" id="GO:0005634">
    <property type="term" value="C:nucleus"/>
    <property type="evidence" value="ECO:0007669"/>
    <property type="project" value="TreeGrafter"/>
</dbReference>
<evidence type="ECO:0000256" key="1">
    <source>
        <dbReference type="ARBA" id="ARBA00022723"/>
    </source>
</evidence>
<dbReference type="InterPro" id="IPR024119">
    <property type="entry name" value="TF_DEAF-1"/>
</dbReference>
<dbReference type="EMBL" id="KN832973">
    <property type="protein sequence ID" value="KIM90117.1"/>
    <property type="molecule type" value="Genomic_DNA"/>
</dbReference>
<evidence type="ECO:0000256" key="3">
    <source>
        <dbReference type="ARBA" id="ARBA00022833"/>
    </source>
</evidence>
<organism evidence="6 7">
    <name type="scientific">Piloderma croceum (strain F 1598)</name>
    <dbReference type="NCBI Taxonomy" id="765440"/>
    <lineage>
        <taxon>Eukaryota</taxon>
        <taxon>Fungi</taxon>
        <taxon>Dikarya</taxon>
        <taxon>Basidiomycota</taxon>
        <taxon>Agaricomycotina</taxon>
        <taxon>Agaricomycetes</taxon>
        <taxon>Agaricomycetidae</taxon>
        <taxon>Atheliales</taxon>
        <taxon>Atheliaceae</taxon>
        <taxon>Piloderma</taxon>
    </lineage>
</organism>
<dbReference type="GO" id="GO:0000981">
    <property type="term" value="F:DNA-binding transcription factor activity, RNA polymerase II-specific"/>
    <property type="evidence" value="ECO:0007669"/>
    <property type="project" value="TreeGrafter"/>
</dbReference>
<dbReference type="Proteomes" id="UP000054166">
    <property type="component" value="Unassembled WGS sequence"/>
</dbReference>
<evidence type="ECO:0000256" key="4">
    <source>
        <dbReference type="PROSITE-ProRule" id="PRU00134"/>
    </source>
</evidence>
<evidence type="ECO:0000256" key="2">
    <source>
        <dbReference type="ARBA" id="ARBA00022771"/>
    </source>
</evidence>
<dbReference type="PANTHER" id="PTHR10237">
    <property type="entry name" value="DEFORMED EPIDERMAL AUTOREGULATORY FACTOR 1 HOMOLOG SUPPRESSIN"/>
    <property type="match status" value="1"/>
</dbReference>
<dbReference type="STRING" id="765440.A0A0C3CKD1"/>
<dbReference type="InParanoid" id="A0A0C3CKD1"/>
<gene>
    <name evidence="6" type="ORF">PILCRDRAFT_811838</name>
</gene>
<dbReference type="PROSITE" id="PS50865">
    <property type="entry name" value="ZF_MYND_2"/>
    <property type="match status" value="1"/>
</dbReference>
<keyword evidence="1" id="KW-0479">Metal-binding</keyword>
<reference evidence="6 7" key="1">
    <citation type="submission" date="2014-04" db="EMBL/GenBank/DDBJ databases">
        <authorList>
            <consortium name="DOE Joint Genome Institute"/>
            <person name="Kuo A."/>
            <person name="Tarkka M."/>
            <person name="Buscot F."/>
            <person name="Kohler A."/>
            <person name="Nagy L.G."/>
            <person name="Floudas D."/>
            <person name="Copeland A."/>
            <person name="Barry K.W."/>
            <person name="Cichocki N."/>
            <person name="Veneault-Fourrey C."/>
            <person name="LaButti K."/>
            <person name="Lindquist E.A."/>
            <person name="Lipzen A."/>
            <person name="Lundell T."/>
            <person name="Morin E."/>
            <person name="Murat C."/>
            <person name="Sun H."/>
            <person name="Tunlid A."/>
            <person name="Henrissat B."/>
            <person name="Grigoriev I.V."/>
            <person name="Hibbett D.S."/>
            <person name="Martin F."/>
            <person name="Nordberg H.P."/>
            <person name="Cantor M.N."/>
            <person name="Hua S.X."/>
        </authorList>
    </citation>
    <scope>NUCLEOTIDE SEQUENCE [LARGE SCALE GENOMIC DNA]</scope>
    <source>
        <strain evidence="6 7">F 1598</strain>
    </source>
</reference>
<dbReference type="Pfam" id="PF01753">
    <property type="entry name" value="zf-MYND"/>
    <property type="match status" value="1"/>
</dbReference>
<evidence type="ECO:0000259" key="5">
    <source>
        <dbReference type="PROSITE" id="PS50865"/>
    </source>
</evidence>
<dbReference type="OrthoDB" id="341421at2759"/>
<sequence length="429" mass="48099">MDPLRQDLLNQLAAIGVVLPKGTKMPNDALEKRLNQALDASQTFTEIITSVPFNPTGLNTWSSSTHSESLIQAVQRGNLIEAMRNAASQQMASGQSLVKHPKAEDTFMEVRQCMLQFAKHWEDGISIFVLQDEAQESGIIIRIIETYVVKDECPVFVVIYKKIKKSSDSTLRKVVGSIFTAQIAAGNMSTTPLERDMLAKLLLLNSKRLSSDHNPERRKNEDSFRLSFLLPLGPISMQDLGKLTNTSGCAVCGDTHKALRRCADCQSISYCSQECQRGDWKQHKASCRSLKGGHWRSFPFRLTSMPGMYQFIMNRFDSPERMDAKTITGSPDDADPPPNIHGDKVFIVKLQVAVNTGSGIPQNVFIYDRQKSFQVYLMADDDANAFRDAASAIQTTGWKGLKMYRWAKRTGDFELSVCFDRAPEKDPQW</sequence>
<protein>
    <recommendedName>
        <fullName evidence="5">MYND-type domain-containing protein</fullName>
    </recommendedName>
</protein>
<evidence type="ECO:0000313" key="6">
    <source>
        <dbReference type="EMBL" id="KIM90117.1"/>
    </source>
</evidence>
<evidence type="ECO:0000313" key="7">
    <source>
        <dbReference type="Proteomes" id="UP000054166"/>
    </source>
</evidence>
<dbReference type="InterPro" id="IPR002893">
    <property type="entry name" value="Znf_MYND"/>
</dbReference>
<proteinExistence type="predicted"/>
<accession>A0A0C3CKD1</accession>
<dbReference type="PANTHER" id="PTHR10237:SF14">
    <property type="entry name" value="MYND-TYPE DOMAIN-CONTAINING PROTEIN"/>
    <property type="match status" value="1"/>
</dbReference>
<reference evidence="7" key="2">
    <citation type="submission" date="2015-01" db="EMBL/GenBank/DDBJ databases">
        <title>Evolutionary Origins and Diversification of the Mycorrhizal Mutualists.</title>
        <authorList>
            <consortium name="DOE Joint Genome Institute"/>
            <consortium name="Mycorrhizal Genomics Consortium"/>
            <person name="Kohler A."/>
            <person name="Kuo A."/>
            <person name="Nagy L.G."/>
            <person name="Floudas D."/>
            <person name="Copeland A."/>
            <person name="Barry K.W."/>
            <person name="Cichocki N."/>
            <person name="Veneault-Fourrey C."/>
            <person name="LaButti K."/>
            <person name="Lindquist E.A."/>
            <person name="Lipzen A."/>
            <person name="Lundell T."/>
            <person name="Morin E."/>
            <person name="Murat C."/>
            <person name="Riley R."/>
            <person name="Ohm R."/>
            <person name="Sun H."/>
            <person name="Tunlid A."/>
            <person name="Henrissat B."/>
            <person name="Grigoriev I.V."/>
            <person name="Hibbett D.S."/>
            <person name="Martin F."/>
        </authorList>
    </citation>
    <scope>NUCLEOTIDE SEQUENCE [LARGE SCALE GENOMIC DNA]</scope>
    <source>
        <strain evidence="7">F 1598</strain>
    </source>
</reference>
<dbReference type="Gene3D" id="6.10.140.2220">
    <property type="match status" value="1"/>
</dbReference>
<keyword evidence="3" id="KW-0862">Zinc</keyword>
<feature type="domain" description="MYND-type" evidence="5">
    <location>
        <begin position="249"/>
        <end position="287"/>
    </location>
</feature>
<dbReference type="HOGENOM" id="CLU_038729_0_0_1"/>
<dbReference type="AlphaFoldDB" id="A0A0C3CKD1"/>
<dbReference type="SUPFAM" id="SSF144232">
    <property type="entry name" value="HIT/MYND zinc finger-like"/>
    <property type="match status" value="1"/>
</dbReference>
<name>A0A0C3CKD1_PILCF</name>
<keyword evidence="2 4" id="KW-0863">Zinc-finger</keyword>
<dbReference type="PROSITE" id="PS01360">
    <property type="entry name" value="ZF_MYND_1"/>
    <property type="match status" value="1"/>
</dbReference>
<dbReference type="GO" id="GO:0008270">
    <property type="term" value="F:zinc ion binding"/>
    <property type="evidence" value="ECO:0007669"/>
    <property type="project" value="UniProtKB-KW"/>
</dbReference>